<dbReference type="EMBL" id="QNRL01000005">
    <property type="protein sequence ID" value="RBP10875.1"/>
    <property type="molecule type" value="Genomic_DNA"/>
</dbReference>
<keyword evidence="1 2" id="KW-0238">DNA-binding</keyword>
<name>A0ABX9FZQ1_9ENTR</name>
<proteinExistence type="predicted"/>
<dbReference type="RefSeq" id="WP_113858158.1">
    <property type="nucleotide sequence ID" value="NZ_BNAA01000004.1"/>
</dbReference>
<dbReference type="InterPro" id="IPR001867">
    <property type="entry name" value="OmpR/PhoB-type_DNA-bd"/>
</dbReference>
<evidence type="ECO:0000256" key="3">
    <source>
        <dbReference type="SAM" id="Phobius"/>
    </source>
</evidence>
<protein>
    <submittedName>
        <fullName evidence="5">DNA-binding winged helix-turn-helix (WHTH) protein</fullName>
    </submittedName>
</protein>
<keyword evidence="3" id="KW-0472">Membrane</keyword>
<dbReference type="GeneID" id="99808692"/>
<evidence type="ECO:0000256" key="1">
    <source>
        <dbReference type="ARBA" id="ARBA00023125"/>
    </source>
</evidence>
<dbReference type="SMART" id="SM00862">
    <property type="entry name" value="Trans_reg_C"/>
    <property type="match status" value="1"/>
</dbReference>
<evidence type="ECO:0000313" key="6">
    <source>
        <dbReference type="Proteomes" id="UP000253201"/>
    </source>
</evidence>
<organism evidence="5 6">
    <name type="scientific">Pseudocitrobacter faecalis</name>
    <dbReference type="NCBI Taxonomy" id="1398493"/>
    <lineage>
        <taxon>Bacteria</taxon>
        <taxon>Pseudomonadati</taxon>
        <taxon>Pseudomonadota</taxon>
        <taxon>Gammaproteobacteria</taxon>
        <taxon>Enterobacterales</taxon>
        <taxon>Enterobacteriaceae</taxon>
        <taxon>Pseudocitrobacter</taxon>
    </lineage>
</organism>
<feature type="transmembrane region" description="Helical" evidence="3">
    <location>
        <begin position="156"/>
        <end position="176"/>
    </location>
</feature>
<reference evidence="5 6" key="1">
    <citation type="submission" date="2018-06" db="EMBL/GenBank/DDBJ databases">
        <title>Genomic Encyclopedia of Type Strains, Phase IV (KMG-IV): sequencing the most valuable type-strain genomes for metagenomic binning, comparative biology and taxonomic classification.</title>
        <authorList>
            <person name="Goeker M."/>
        </authorList>
    </citation>
    <scope>NUCLEOTIDE SEQUENCE [LARGE SCALE GENOMIC DNA]</scope>
    <source>
        <strain evidence="5 6">DSM 27453</strain>
    </source>
</reference>
<sequence length="281" mass="32305">MKYRIAEKIIFDTESDWIVCRDGDTVLIEKKLTKTAAQILSILLANHGELVERDYLLSEVWETRGHHGSNSSLNQYISILRKALFELGVPKECIVSEPKKGFIFSRAVTVGEVFSQEQNVCDVEGQSEILPPSLIPDSIEGVLSSRNKLRYYRCNMINIVLWMLLIITVIACLFEFHKLLAEKRMPESVQLFSINKCRVYSDSGKYISYQPVMKKIIYDIHSDIDKQCASDNIIIFVKVQPSIFFGHAGRVFVALCAGRSDGDELTYCENNYRYNYYQRQE</sequence>
<dbReference type="Gene3D" id="1.10.10.10">
    <property type="entry name" value="Winged helix-like DNA-binding domain superfamily/Winged helix DNA-binding domain"/>
    <property type="match status" value="1"/>
</dbReference>
<evidence type="ECO:0000259" key="4">
    <source>
        <dbReference type="PROSITE" id="PS51755"/>
    </source>
</evidence>
<keyword evidence="6" id="KW-1185">Reference proteome</keyword>
<evidence type="ECO:0000313" key="5">
    <source>
        <dbReference type="EMBL" id="RBP10875.1"/>
    </source>
</evidence>
<feature type="domain" description="OmpR/PhoB-type" evidence="4">
    <location>
        <begin position="1"/>
        <end position="106"/>
    </location>
</feature>
<keyword evidence="3" id="KW-0812">Transmembrane</keyword>
<accession>A0ABX9FZQ1</accession>
<dbReference type="InterPro" id="IPR036388">
    <property type="entry name" value="WH-like_DNA-bd_sf"/>
</dbReference>
<dbReference type="Proteomes" id="UP000253201">
    <property type="component" value="Unassembled WGS sequence"/>
</dbReference>
<dbReference type="InterPro" id="IPR016032">
    <property type="entry name" value="Sig_transdc_resp-reg_C-effctor"/>
</dbReference>
<dbReference type="SUPFAM" id="SSF46894">
    <property type="entry name" value="C-terminal effector domain of the bipartite response regulators"/>
    <property type="match status" value="1"/>
</dbReference>
<feature type="DNA-binding region" description="OmpR/PhoB-type" evidence="2">
    <location>
        <begin position="1"/>
        <end position="106"/>
    </location>
</feature>
<evidence type="ECO:0000256" key="2">
    <source>
        <dbReference type="PROSITE-ProRule" id="PRU01091"/>
    </source>
</evidence>
<dbReference type="PROSITE" id="PS51755">
    <property type="entry name" value="OMPR_PHOB"/>
    <property type="match status" value="1"/>
</dbReference>
<dbReference type="CDD" id="cd00383">
    <property type="entry name" value="trans_reg_C"/>
    <property type="match status" value="1"/>
</dbReference>
<gene>
    <name evidence="5" type="ORF">DFQ50_105189</name>
</gene>
<comment type="caution">
    <text evidence="5">The sequence shown here is derived from an EMBL/GenBank/DDBJ whole genome shotgun (WGS) entry which is preliminary data.</text>
</comment>
<keyword evidence="3" id="KW-1133">Transmembrane helix</keyword>
<dbReference type="GO" id="GO:0003677">
    <property type="term" value="F:DNA binding"/>
    <property type="evidence" value="ECO:0007669"/>
    <property type="project" value="UniProtKB-KW"/>
</dbReference>
<dbReference type="Pfam" id="PF00486">
    <property type="entry name" value="Trans_reg_C"/>
    <property type="match status" value="1"/>
</dbReference>